<organism evidence="1 2">
    <name type="scientific">Candidatus Magnetobacterium bavaricum</name>
    <dbReference type="NCBI Taxonomy" id="29290"/>
    <lineage>
        <taxon>Bacteria</taxon>
        <taxon>Pseudomonadati</taxon>
        <taxon>Nitrospirota</taxon>
        <taxon>Thermodesulfovibrionia</taxon>
        <taxon>Thermodesulfovibrionales</taxon>
        <taxon>Candidatus Magnetobacteriaceae</taxon>
        <taxon>Candidatus Magnetobacterium</taxon>
    </lineage>
</organism>
<evidence type="ECO:0000313" key="2">
    <source>
        <dbReference type="Proteomes" id="UP000033423"/>
    </source>
</evidence>
<comment type="caution">
    <text evidence="1">The sequence shown here is derived from an EMBL/GenBank/DDBJ whole genome shotgun (WGS) entry which is preliminary data.</text>
</comment>
<accession>A0A0F3GNE2</accession>
<sequence>MESFIVLMYILSSFFRIASWADMCMTVIIVTTLTKRATVTARNFHLMLLLNK</sequence>
<dbReference type="EMBL" id="LACI01001919">
    <property type="protein sequence ID" value="KJU83401.1"/>
    <property type="molecule type" value="Genomic_DNA"/>
</dbReference>
<dbReference type="Proteomes" id="UP000033423">
    <property type="component" value="Unassembled WGS sequence"/>
</dbReference>
<evidence type="ECO:0000313" key="1">
    <source>
        <dbReference type="EMBL" id="KJU83401.1"/>
    </source>
</evidence>
<reference evidence="1 2" key="1">
    <citation type="submission" date="2015-02" db="EMBL/GenBank/DDBJ databases">
        <title>Single-cell genomics of uncultivated deep-branching MTB reveals a conserved set of magnetosome genes.</title>
        <authorList>
            <person name="Kolinko S."/>
            <person name="Richter M."/>
            <person name="Glockner F.O."/>
            <person name="Brachmann A."/>
            <person name="Schuler D."/>
        </authorList>
    </citation>
    <scope>NUCLEOTIDE SEQUENCE [LARGE SCALE GENOMIC DNA]</scope>
    <source>
        <strain evidence="1">TM-1</strain>
    </source>
</reference>
<protein>
    <submittedName>
        <fullName evidence="1">Uncharacterized protein</fullName>
    </submittedName>
</protein>
<keyword evidence="2" id="KW-1185">Reference proteome</keyword>
<dbReference type="AlphaFoldDB" id="A0A0F3GNE2"/>
<proteinExistence type="predicted"/>
<gene>
    <name evidence="1" type="ORF">MBAV_004404</name>
</gene>
<name>A0A0F3GNE2_9BACT</name>